<sequence>MTELMKSAEVGGAASGVGLVLHLKRGVVLSHVDLGRYFSQSHGAQLIIYRKPNSFDHLPVTTLLQIQLRNVSGQPPIDLKQNEWVGNFALGASYISLPWWAGQALFGTDAAKWICVSAIDVTQLSVAVTKKPKWSYRDNDVLRIDLPGNDLEFTKEGGRLMLTATEDNDVDFTPRTYRIEVVYDPAHKKVNVIGGGSTNGVTWIHFNI</sequence>
<dbReference type="Proteomes" id="UP000712281">
    <property type="component" value="Unassembled WGS sequence"/>
</dbReference>
<evidence type="ECO:0000313" key="1">
    <source>
        <dbReference type="EMBL" id="KAF2540249.1"/>
    </source>
</evidence>
<reference evidence="1" key="1">
    <citation type="submission" date="2019-12" db="EMBL/GenBank/DDBJ databases">
        <title>Genome sequencing and annotation of Brassica cretica.</title>
        <authorList>
            <person name="Studholme D.J."/>
            <person name="Sarris P.F."/>
        </authorList>
    </citation>
    <scope>NUCLEOTIDE SEQUENCE</scope>
    <source>
        <strain evidence="1">PFS-001/15</strain>
        <tissue evidence="1">Leaf</tissue>
    </source>
</reference>
<dbReference type="PANTHER" id="PTHR42723">
    <property type="entry name" value="CHLOROPHYLL SYNTHASE"/>
    <property type="match status" value="1"/>
</dbReference>
<organism evidence="1 2">
    <name type="scientific">Brassica cretica</name>
    <name type="common">Mustard</name>
    <dbReference type="NCBI Taxonomy" id="69181"/>
    <lineage>
        <taxon>Eukaryota</taxon>
        <taxon>Viridiplantae</taxon>
        <taxon>Streptophyta</taxon>
        <taxon>Embryophyta</taxon>
        <taxon>Tracheophyta</taxon>
        <taxon>Spermatophyta</taxon>
        <taxon>Magnoliopsida</taxon>
        <taxon>eudicotyledons</taxon>
        <taxon>Gunneridae</taxon>
        <taxon>Pentapetalae</taxon>
        <taxon>rosids</taxon>
        <taxon>malvids</taxon>
        <taxon>Brassicales</taxon>
        <taxon>Brassicaceae</taxon>
        <taxon>Brassiceae</taxon>
        <taxon>Brassica</taxon>
    </lineage>
</organism>
<dbReference type="PANTHER" id="PTHR42723:SF1">
    <property type="entry name" value="CHLOROPHYLL SYNTHASE, CHLOROPLASTIC"/>
    <property type="match status" value="1"/>
</dbReference>
<protein>
    <submittedName>
        <fullName evidence="1">Uncharacterized protein</fullName>
    </submittedName>
</protein>
<gene>
    <name evidence="1" type="ORF">F2Q68_00029697</name>
</gene>
<accession>A0A8S9G4U2</accession>
<comment type="caution">
    <text evidence="1">The sequence shown here is derived from an EMBL/GenBank/DDBJ whole genome shotgun (WGS) entry which is preliminary data.</text>
</comment>
<dbReference type="EMBL" id="QGKW02002005">
    <property type="protein sequence ID" value="KAF2540249.1"/>
    <property type="molecule type" value="Genomic_DNA"/>
</dbReference>
<dbReference type="InterPro" id="IPR050475">
    <property type="entry name" value="Prenyltransferase_related"/>
</dbReference>
<proteinExistence type="predicted"/>
<name>A0A8S9G4U2_BRACR</name>
<dbReference type="AlphaFoldDB" id="A0A8S9G4U2"/>
<evidence type="ECO:0000313" key="2">
    <source>
        <dbReference type="Proteomes" id="UP000712281"/>
    </source>
</evidence>